<protein>
    <recommendedName>
        <fullName evidence="5">Ribosome maturation factor RimM</fullName>
    </recommendedName>
</protein>
<dbReference type="InterPro" id="IPR056792">
    <property type="entry name" value="PRC_RimM"/>
</dbReference>
<dbReference type="GO" id="GO:0042274">
    <property type="term" value="P:ribosomal small subunit biogenesis"/>
    <property type="evidence" value="ECO:0007669"/>
    <property type="project" value="UniProtKB-UniRule"/>
</dbReference>
<dbReference type="InterPro" id="IPR011033">
    <property type="entry name" value="PRC_barrel-like_sf"/>
</dbReference>
<dbReference type="GO" id="GO:0005737">
    <property type="term" value="C:cytoplasm"/>
    <property type="evidence" value="ECO:0007669"/>
    <property type="project" value="UniProtKB-SubCell"/>
</dbReference>
<evidence type="ECO:0000256" key="4">
    <source>
        <dbReference type="ARBA" id="ARBA00023186"/>
    </source>
</evidence>
<evidence type="ECO:0000313" key="8">
    <source>
        <dbReference type="EMBL" id="MBB5022157.1"/>
    </source>
</evidence>
<dbReference type="SUPFAM" id="SSF50447">
    <property type="entry name" value="Translation proteins"/>
    <property type="match status" value="1"/>
</dbReference>
<evidence type="ECO:0000313" key="9">
    <source>
        <dbReference type="Proteomes" id="UP000528322"/>
    </source>
</evidence>
<dbReference type="Pfam" id="PF24986">
    <property type="entry name" value="PRC_RimM"/>
    <property type="match status" value="1"/>
</dbReference>
<name>A0A7W8DH96_9BACT</name>
<comment type="function">
    <text evidence="5">An accessory protein needed during the final step in the assembly of 30S ribosomal subunit, possibly for assembly of the head region. Essential for efficient processing of 16S rRNA. May be needed both before and after RbfA during the maturation of 16S rRNA. It has affinity for free ribosomal 30S subunits but not for 70S ribosomes.</text>
</comment>
<dbReference type="NCBIfam" id="TIGR02273">
    <property type="entry name" value="16S_RimM"/>
    <property type="match status" value="1"/>
</dbReference>
<organism evidence="8 9">
    <name type="scientific">Desulfurispira natronophila</name>
    <dbReference type="NCBI Taxonomy" id="682562"/>
    <lineage>
        <taxon>Bacteria</taxon>
        <taxon>Pseudomonadati</taxon>
        <taxon>Chrysiogenota</taxon>
        <taxon>Chrysiogenia</taxon>
        <taxon>Chrysiogenales</taxon>
        <taxon>Chrysiogenaceae</taxon>
        <taxon>Desulfurispira</taxon>
    </lineage>
</organism>
<evidence type="ECO:0000259" key="6">
    <source>
        <dbReference type="Pfam" id="PF01782"/>
    </source>
</evidence>
<keyword evidence="3 5" id="KW-0698">rRNA processing</keyword>
<feature type="domain" description="RimM N-terminal" evidence="6">
    <location>
        <begin position="10"/>
        <end position="86"/>
    </location>
</feature>
<dbReference type="InterPro" id="IPR011961">
    <property type="entry name" value="RimM"/>
</dbReference>
<reference evidence="8 9" key="1">
    <citation type="submission" date="2020-08" db="EMBL/GenBank/DDBJ databases">
        <title>Genomic Encyclopedia of Type Strains, Phase IV (KMG-IV): sequencing the most valuable type-strain genomes for metagenomic binning, comparative biology and taxonomic classification.</title>
        <authorList>
            <person name="Goeker M."/>
        </authorList>
    </citation>
    <scope>NUCLEOTIDE SEQUENCE [LARGE SCALE GENOMIC DNA]</scope>
    <source>
        <strain evidence="8 9">DSM 22071</strain>
    </source>
</reference>
<dbReference type="GO" id="GO:0005840">
    <property type="term" value="C:ribosome"/>
    <property type="evidence" value="ECO:0007669"/>
    <property type="project" value="InterPro"/>
</dbReference>
<comment type="subunit">
    <text evidence="5">Binds ribosomal protein uS19.</text>
</comment>
<dbReference type="AlphaFoldDB" id="A0A7W8DH96"/>
<dbReference type="GO" id="GO:0043022">
    <property type="term" value="F:ribosome binding"/>
    <property type="evidence" value="ECO:0007669"/>
    <property type="project" value="InterPro"/>
</dbReference>
<comment type="caution">
    <text evidence="8">The sequence shown here is derived from an EMBL/GenBank/DDBJ whole genome shotgun (WGS) entry which is preliminary data.</text>
</comment>
<feature type="domain" description="Ribosome maturation factor RimM PRC barrel" evidence="7">
    <location>
        <begin position="99"/>
        <end position="161"/>
    </location>
</feature>
<dbReference type="InterPro" id="IPR002676">
    <property type="entry name" value="RimM_N"/>
</dbReference>
<keyword evidence="9" id="KW-1185">Reference proteome</keyword>
<evidence type="ECO:0000256" key="3">
    <source>
        <dbReference type="ARBA" id="ARBA00022552"/>
    </source>
</evidence>
<dbReference type="EMBL" id="JACHID010000008">
    <property type="protein sequence ID" value="MBB5022157.1"/>
    <property type="molecule type" value="Genomic_DNA"/>
</dbReference>
<accession>A0A7W8DH96</accession>
<keyword evidence="2 5" id="KW-0690">Ribosome biogenesis</keyword>
<evidence type="ECO:0000256" key="1">
    <source>
        <dbReference type="ARBA" id="ARBA00022490"/>
    </source>
</evidence>
<dbReference type="RefSeq" id="WP_183732165.1">
    <property type="nucleotide sequence ID" value="NZ_JACHID010000008.1"/>
</dbReference>
<comment type="similarity">
    <text evidence="5">Belongs to the RimM family.</text>
</comment>
<dbReference type="HAMAP" id="MF_00014">
    <property type="entry name" value="Ribosome_mat_RimM"/>
    <property type="match status" value="1"/>
</dbReference>
<evidence type="ECO:0000256" key="5">
    <source>
        <dbReference type="HAMAP-Rule" id="MF_00014"/>
    </source>
</evidence>
<dbReference type="PANTHER" id="PTHR33692">
    <property type="entry name" value="RIBOSOME MATURATION FACTOR RIMM"/>
    <property type="match status" value="1"/>
</dbReference>
<keyword evidence="1 5" id="KW-0963">Cytoplasm</keyword>
<gene>
    <name evidence="5" type="primary">rimM</name>
    <name evidence="8" type="ORF">HNR37_001485</name>
</gene>
<comment type="domain">
    <text evidence="5">The PRC barrel domain binds ribosomal protein uS19.</text>
</comment>
<dbReference type="Pfam" id="PF01782">
    <property type="entry name" value="RimM"/>
    <property type="match status" value="1"/>
</dbReference>
<dbReference type="InterPro" id="IPR009000">
    <property type="entry name" value="Transl_B-barrel_sf"/>
</dbReference>
<sequence length="172" mass="19450">MKSLNNVTSIAKITKTRGLKGELQLYSLFSSPERFEGLEFMLVDGDTYEVKRCQVKGNRLMVMLEGIDNIDAAQLLVGKEACLPTDDIPRYDDEYFDFELSQLRVIDDNQQELGYLTQVIHTGGKDVYEICSPQGQTWMIPATREFVPEIDLDKGYMLVRPIAGMLDGDDAL</sequence>
<dbReference type="Proteomes" id="UP000528322">
    <property type="component" value="Unassembled WGS sequence"/>
</dbReference>
<evidence type="ECO:0000259" key="7">
    <source>
        <dbReference type="Pfam" id="PF24986"/>
    </source>
</evidence>
<dbReference type="Gene3D" id="2.40.30.60">
    <property type="entry name" value="RimM"/>
    <property type="match status" value="1"/>
</dbReference>
<dbReference type="Gene3D" id="2.30.30.240">
    <property type="entry name" value="PRC-barrel domain"/>
    <property type="match status" value="1"/>
</dbReference>
<dbReference type="InterPro" id="IPR036976">
    <property type="entry name" value="RimM_N_sf"/>
</dbReference>
<dbReference type="SUPFAM" id="SSF50346">
    <property type="entry name" value="PRC-barrel domain"/>
    <property type="match status" value="1"/>
</dbReference>
<comment type="subcellular location">
    <subcellularLocation>
        <location evidence="5">Cytoplasm</location>
    </subcellularLocation>
</comment>
<proteinExistence type="inferred from homology"/>
<dbReference type="PANTHER" id="PTHR33692:SF1">
    <property type="entry name" value="RIBOSOME MATURATION FACTOR RIMM"/>
    <property type="match status" value="1"/>
</dbReference>
<keyword evidence="4 5" id="KW-0143">Chaperone</keyword>
<evidence type="ECO:0000256" key="2">
    <source>
        <dbReference type="ARBA" id="ARBA00022517"/>
    </source>
</evidence>
<dbReference type="GO" id="GO:0006364">
    <property type="term" value="P:rRNA processing"/>
    <property type="evidence" value="ECO:0007669"/>
    <property type="project" value="UniProtKB-UniRule"/>
</dbReference>